<sequence length="153" mass="16778">MLRFAPLLLLAWPLAEIALFIVVGRFIGVVPTLVLIVAAVLLGIIVLRQQGLGVLNRMRANVSTGTVPGEALFDGMVLAIAAVFLIIPGFMSDAIALALLVPPVRKWLYRALTRNVRVVQTTATYRTYPVNDTPTRIDAPSTIDLDDDDWQRK</sequence>
<dbReference type="RefSeq" id="WP_175528627.1">
    <property type="nucleotide sequence ID" value="NZ_FPCK01000003.1"/>
</dbReference>
<keyword evidence="1" id="KW-0812">Transmembrane</keyword>
<protein>
    <submittedName>
        <fullName evidence="2">UPF0716 protein FxsA</fullName>
    </submittedName>
</protein>
<dbReference type="Pfam" id="PF04186">
    <property type="entry name" value="FxsA"/>
    <property type="match status" value="1"/>
</dbReference>
<dbReference type="AlphaFoldDB" id="A0A1I7NSW4"/>
<feature type="transmembrane region" description="Helical" evidence="1">
    <location>
        <begin position="77"/>
        <end position="101"/>
    </location>
</feature>
<evidence type="ECO:0000256" key="1">
    <source>
        <dbReference type="SAM" id="Phobius"/>
    </source>
</evidence>
<proteinExistence type="predicted"/>
<dbReference type="PANTHER" id="PTHR35335:SF1">
    <property type="entry name" value="UPF0716 PROTEIN FXSA"/>
    <property type="match status" value="1"/>
</dbReference>
<keyword evidence="1" id="KW-0472">Membrane</keyword>
<dbReference type="STRING" id="429728.SAMN05216456_3045"/>
<dbReference type="EMBL" id="FPCK01000003">
    <property type="protein sequence ID" value="SFV37678.1"/>
    <property type="molecule type" value="Genomic_DNA"/>
</dbReference>
<reference evidence="2 3" key="1">
    <citation type="submission" date="2016-10" db="EMBL/GenBank/DDBJ databases">
        <authorList>
            <person name="de Groot N.N."/>
        </authorList>
    </citation>
    <scope>NUCLEOTIDE SEQUENCE [LARGE SCALE GENOMIC DNA]</scope>
    <source>
        <strain evidence="2 3">IPL20</strain>
    </source>
</reference>
<dbReference type="Proteomes" id="UP000199074">
    <property type="component" value="Unassembled WGS sequence"/>
</dbReference>
<name>A0A1I7NSW4_9HYPH</name>
<dbReference type="PANTHER" id="PTHR35335">
    <property type="entry name" value="UPF0716 PROTEIN FXSA"/>
    <property type="match status" value="1"/>
</dbReference>
<keyword evidence="3" id="KW-1185">Reference proteome</keyword>
<dbReference type="GO" id="GO:0016020">
    <property type="term" value="C:membrane"/>
    <property type="evidence" value="ECO:0007669"/>
    <property type="project" value="InterPro"/>
</dbReference>
<evidence type="ECO:0000313" key="2">
    <source>
        <dbReference type="EMBL" id="SFV37678.1"/>
    </source>
</evidence>
<dbReference type="NCBIfam" id="NF008528">
    <property type="entry name" value="PRK11463.1-2"/>
    <property type="match status" value="1"/>
</dbReference>
<keyword evidence="1" id="KW-1133">Transmembrane helix</keyword>
<feature type="transmembrane region" description="Helical" evidence="1">
    <location>
        <begin position="27"/>
        <end position="47"/>
    </location>
</feature>
<gene>
    <name evidence="2" type="ORF">SAMN05216456_3045</name>
</gene>
<evidence type="ECO:0000313" key="3">
    <source>
        <dbReference type="Proteomes" id="UP000199074"/>
    </source>
</evidence>
<dbReference type="InterPro" id="IPR007313">
    <property type="entry name" value="FxsA"/>
</dbReference>
<accession>A0A1I7NSW4</accession>
<organism evidence="2 3">
    <name type="scientific">Devosia crocina</name>
    <dbReference type="NCBI Taxonomy" id="429728"/>
    <lineage>
        <taxon>Bacteria</taxon>
        <taxon>Pseudomonadati</taxon>
        <taxon>Pseudomonadota</taxon>
        <taxon>Alphaproteobacteria</taxon>
        <taxon>Hyphomicrobiales</taxon>
        <taxon>Devosiaceae</taxon>
        <taxon>Devosia</taxon>
    </lineage>
</organism>